<evidence type="ECO:0000313" key="2">
    <source>
        <dbReference type="Proteomes" id="UP001189429"/>
    </source>
</evidence>
<protein>
    <submittedName>
        <fullName evidence="1">Uncharacterized protein</fullName>
    </submittedName>
</protein>
<gene>
    <name evidence="1" type="ORF">PCOR1329_LOCUS67315</name>
</gene>
<proteinExistence type="predicted"/>
<dbReference type="EMBL" id="CAUYUJ010018720">
    <property type="protein sequence ID" value="CAK0885814.1"/>
    <property type="molecule type" value="Genomic_DNA"/>
</dbReference>
<sequence length="440" mass="47859">MTHPIQTAPRQVMDRPWQAGGDEPVLANVQDSGCGQGCADLFDDLAEGAMRQRQISQSLQSIASGYVRNTASLFASNGLDADHWQRETSQTLEEIHNSGTVRARARQFEVPVSPKAPRSQIAGRIRARRFVTAATDVVKTLQCITEDRLDQVKTPMMELQVGEGGVAVGHLCSDAMFSLPTMGALSEDCDERSPVPESPVLPPTTGIMRTRGSATVAADDAEKLQCISEEGLGHVQAPVLDLPAVESDVAAEELKGTNEMPVGCSTMIRSVTEHCDSHLESNEKPARSCSAPALTHFYCLYLDDVEGHTSAVRLSSESSSSSDCDLAVDAAEASIWGDVFVKRIQAWFRRRAERCKAEALAHGEAVAQKQQELSLHNDIEQFANGGLPQAFQERVQTRAYYSFLNGCLDEQSNYFNALKVELELAYTASRSERDLAVLGA</sequence>
<name>A0ABN9WIX7_9DINO</name>
<comment type="caution">
    <text evidence="1">The sequence shown here is derived from an EMBL/GenBank/DDBJ whole genome shotgun (WGS) entry which is preliminary data.</text>
</comment>
<dbReference type="Proteomes" id="UP001189429">
    <property type="component" value="Unassembled WGS sequence"/>
</dbReference>
<keyword evidence="2" id="KW-1185">Reference proteome</keyword>
<organism evidence="1 2">
    <name type="scientific">Prorocentrum cordatum</name>
    <dbReference type="NCBI Taxonomy" id="2364126"/>
    <lineage>
        <taxon>Eukaryota</taxon>
        <taxon>Sar</taxon>
        <taxon>Alveolata</taxon>
        <taxon>Dinophyceae</taxon>
        <taxon>Prorocentrales</taxon>
        <taxon>Prorocentraceae</taxon>
        <taxon>Prorocentrum</taxon>
    </lineage>
</organism>
<evidence type="ECO:0000313" key="1">
    <source>
        <dbReference type="EMBL" id="CAK0885814.1"/>
    </source>
</evidence>
<accession>A0ABN9WIX7</accession>
<reference evidence="1" key="1">
    <citation type="submission" date="2023-10" db="EMBL/GenBank/DDBJ databases">
        <authorList>
            <person name="Chen Y."/>
            <person name="Shah S."/>
            <person name="Dougan E. K."/>
            <person name="Thang M."/>
            <person name="Chan C."/>
        </authorList>
    </citation>
    <scope>NUCLEOTIDE SEQUENCE [LARGE SCALE GENOMIC DNA]</scope>
</reference>